<organism evidence="1 2">
    <name type="scientific">Candidatus Glomeribacter gigasporarum BEG34</name>
    <dbReference type="NCBI Taxonomy" id="1070319"/>
    <lineage>
        <taxon>Bacteria</taxon>
        <taxon>Pseudomonadati</taxon>
        <taxon>Pseudomonadota</taxon>
        <taxon>Betaproteobacteria</taxon>
        <taxon>Burkholderiales</taxon>
        <taxon>Burkholderiaceae</taxon>
        <taxon>Candidatus Glomeribacter</taxon>
    </lineage>
</organism>
<accession>G2JAZ6</accession>
<evidence type="ECO:0000313" key="2">
    <source>
        <dbReference type="Proteomes" id="UP000054051"/>
    </source>
</evidence>
<dbReference type="EMBL" id="CAFB01000051">
    <property type="protein sequence ID" value="CCD29948.1"/>
    <property type="molecule type" value="Genomic_DNA"/>
</dbReference>
<reference evidence="1 2" key="1">
    <citation type="submission" date="2011-08" db="EMBL/GenBank/DDBJ databases">
        <title>The genome of the obligate endobacterium of an arbuscular mycorrhizal fungus reveals an interphylum network of nutritional interactions.</title>
        <authorList>
            <person name="Ghignone S."/>
            <person name="Salvioli A."/>
            <person name="Anca I."/>
            <person name="Lumini E."/>
            <person name="Ortu G."/>
            <person name="Petiti L."/>
            <person name="Cruveiller S."/>
            <person name="Bianciotto V."/>
            <person name="Piffanelli P."/>
            <person name="Lanfranco L."/>
            <person name="Bonfante P."/>
        </authorList>
    </citation>
    <scope>NUCLEOTIDE SEQUENCE [LARGE SCALE GENOMIC DNA]</scope>
    <source>
        <strain evidence="1 2">BEG34</strain>
    </source>
</reference>
<name>G2JAZ6_9BURK</name>
<sequence>MDRVIVYEGEIPYEEDLLQTNRFAMVSIAKLAQAILGTNTLVNGLACTPTAPASMEVQVAPGEIYSLQNLDESAYSSLPADIDHPILKQGLMLDAGLFACSAPATSGHSIDYLVQAAYLDVDAEPAVLPYYDTNHPDHPYSGPNNSGEAQATVRKGICHVSIKAGVAAQSGQQRPPAPDAGSTGLYLITVAHGQTTITEQDIRLTPDAPFITETLTQKISHADVDKRYAHKATTLAGYGITDAVNVEEKGQPEGVATLNAQGHVPTEQLPRSAGAVNLLINGDFTINQRGYRMGSLLSSYIYGFDRWKAGGRDTYLNWPTNGLTGVHITRGTLEQIVEAESIDGGSYTLSWRGDARACFNGGPWSESPITVERLPFGQPIRVDFAGGTVGRVKLEPGVIATPWARRLFADELQLCQRYYEKSYRPFTAPGAVEYNAGNPNAILLQGLGFLFGVPFKVTKRVPPAVTIYRPSTGSAGWIERANEVDPLLVIHLESSENGIGLIILNRGPDRNDLYQYQWSADAEL</sequence>
<protein>
    <submittedName>
        <fullName evidence="1">Uncharacterized protein</fullName>
    </submittedName>
</protein>
<comment type="caution">
    <text evidence="1">The sequence shown here is derived from an EMBL/GenBank/DDBJ whole genome shotgun (WGS) entry which is preliminary data.</text>
</comment>
<evidence type="ECO:0000313" key="1">
    <source>
        <dbReference type="EMBL" id="CCD29948.1"/>
    </source>
</evidence>
<keyword evidence="2" id="KW-1185">Reference proteome</keyword>
<dbReference type="STRING" id="1070319.CAGGBEG34_330045"/>
<dbReference type="Proteomes" id="UP000054051">
    <property type="component" value="Unassembled WGS sequence"/>
</dbReference>
<dbReference type="RefSeq" id="WP_006683043.1">
    <property type="nucleotide sequence ID" value="NZ_CAFB01000051.1"/>
</dbReference>
<proteinExistence type="predicted"/>
<gene>
    <name evidence="1" type="ORF">CAGGBEG34_330045</name>
</gene>
<dbReference type="eggNOG" id="ENOG502ZCGG">
    <property type="taxonomic scope" value="Bacteria"/>
</dbReference>
<dbReference type="AlphaFoldDB" id="G2JAZ6"/>